<accession>A0A6A6J8A1</accession>
<dbReference type="GeneID" id="54549271"/>
<keyword evidence="3" id="KW-1185">Reference proteome</keyword>
<dbReference type="InterPro" id="IPR013898">
    <property type="entry name" value="Atg43"/>
</dbReference>
<dbReference type="OrthoDB" id="2430343at2759"/>
<dbReference type="Pfam" id="PF08589">
    <property type="entry name" value="ATG43"/>
    <property type="match status" value="1"/>
</dbReference>
<evidence type="ECO:0000313" key="3">
    <source>
        <dbReference type="Proteomes" id="UP000800097"/>
    </source>
</evidence>
<reference evidence="2" key="1">
    <citation type="journal article" date="2020" name="Stud. Mycol.">
        <title>101 Dothideomycetes genomes: a test case for predicting lifestyles and emergence of pathogens.</title>
        <authorList>
            <person name="Haridas S."/>
            <person name="Albert R."/>
            <person name="Binder M."/>
            <person name="Bloem J."/>
            <person name="Labutti K."/>
            <person name="Salamov A."/>
            <person name="Andreopoulos B."/>
            <person name="Baker S."/>
            <person name="Barry K."/>
            <person name="Bills G."/>
            <person name="Bluhm B."/>
            <person name="Cannon C."/>
            <person name="Castanera R."/>
            <person name="Culley D."/>
            <person name="Daum C."/>
            <person name="Ezra D."/>
            <person name="Gonzalez J."/>
            <person name="Henrissat B."/>
            <person name="Kuo A."/>
            <person name="Liang C."/>
            <person name="Lipzen A."/>
            <person name="Lutzoni F."/>
            <person name="Magnuson J."/>
            <person name="Mondo S."/>
            <person name="Nolan M."/>
            <person name="Ohm R."/>
            <person name="Pangilinan J."/>
            <person name="Park H.-J."/>
            <person name="Ramirez L."/>
            <person name="Alfaro M."/>
            <person name="Sun H."/>
            <person name="Tritt A."/>
            <person name="Yoshinaga Y."/>
            <person name="Zwiers L.-H."/>
            <person name="Turgeon B."/>
            <person name="Goodwin S."/>
            <person name="Spatafora J."/>
            <person name="Crous P."/>
            <person name="Grigoriev I."/>
        </authorList>
    </citation>
    <scope>NUCLEOTIDE SEQUENCE</scope>
    <source>
        <strain evidence="2">CBS 379.55</strain>
    </source>
</reference>
<dbReference type="EMBL" id="ML986531">
    <property type="protein sequence ID" value="KAF2271866.1"/>
    <property type="molecule type" value="Genomic_DNA"/>
</dbReference>
<gene>
    <name evidence="2" type="ORF">EI97DRAFT_387003</name>
</gene>
<sequence length="201" mass="22471">MAADAPIEIASLLQSASIKRNPSPAHDLNPSTAASEKQPVRLSPHADLDDVHDAAEDEIPISLLDPIHRRTTMPPLPDMRFEQSYLKSIEKAGSWQGVLWITLRDQVVMCFMQGVLWNLLVHGWRYFNRSSKFSGRSIGARLRRWWWGVNKWSIPSEKGYGSAARTLARNATGVCIAFLNVRTPRNTLGARGTVLTELLAL</sequence>
<dbReference type="GO" id="GO:0140580">
    <property type="term" value="F:mitochondrion autophagosome adaptor activity"/>
    <property type="evidence" value="ECO:0007669"/>
    <property type="project" value="InterPro"/>
</dbReference>
<proteinExistence type="predicted"/>
<organism evidence="2 3">
    <name type="scientific">Westerdykella ornata</name>
    <dbReference type="NCBI Taxonomy" id="318751"/>
    <lineage>
        <taxon>Eukaryota</taxon>
        <taxon>Fungi</taxon>
        <taxon>Dikarya</taxon>
        <taxon>Ascomycota</taxon>
        <taxon>Pezizomycotina</taxon>
        <taxon>Dothideomycetes</taxon>
        <taxon>Pleosporomycetidae</taxon>
        <taxon>Pleosporales</taxon>
        <taxon>Sporormiaceae</taxon>
        <taxon>Westerdykella</taxon>
    </lineage>
</organism>
<dbReference type="AlphaFoldDB" id="A0A6A6J8A1"/>
<dbReference type="PANTHER" id="PTHR38699">
    <property type="entry name" value="CHROMOSOME 1, WHOLE GENOME SHOTGUN SEQUENCE"/>
    <property type="match status" value="1"/>
</dbReference>
<name>A0A6A6J8A1_WESOR</name>
<feature type="region of interest" description="Disordered" evidence="1">
    <location>
        <begin position="18"/>
        <end position="41"/>
    </location>
</feature>
<evidence type="ECO:0000313" key="2">
    <source>
        <dbReference type="EMBL" id="KAF2271866.1"/>
    </source>
</evidence>
<dbReference type="Proteomes" id="UP000800097">
    <property type="component" value="Unassembled WGS sequence"/>
</dbReference>
<evidence type="ECO:0000256" key="1">
    <source>
        <dbReference type="SAM" id="MobiDB-lite"/>
    </source>
</evidence>
<dbReference type="RefSeq" id="XP_033649405.1">
    <property type="nucleotide sequence ID" value="XM_033796096.1"/>
</dbReference>
<dbReference type="PANTHER" id="PTHR38699:SF1">
    <property type="entry name" value="MITOPHAGY RECEPTOR ATG43"/>
    <property type="match status" value="1"/>
</dbReference>
<protein>
    <submittedName>
        <fullName evidence="2">DUF1770-domain-containing protein</fullName>
    </submittedName>
</protein>
<dbReference type="GO" id="GO:0000423">
    <property type="term" value="P:mitophagy"/>
    <property type="evidence" value="ECO:0007669"/>
    <property type="project" value="InterPro"/>
</dbReference>